<keyword evidence="4 5" id="KW-0694">RNA-binding</keyword>
<dbReference type="AlphaFoldDB" id="A0A2G9CAW2"/>
<feature type="compositionally biased region" description="Basic and acidic residues" evidence="6">
    <location>
        <begin position="195"/>
        <end position="204"/>
    </location>
</feature>
<evidence type="ECO:0000256" key="2">
    <source>
        <dbReference type="ARBA" id="ARBA00022517"/>
    </source>
</evidence>
<feature type="region of interest" description="Disordered" evidence="6">
    <location>
        <begin position="1"/>
        <end position="28"/>
    </location>
</feature>
<protein>
    <recommendedName>
        <fullName evidence="5">Dual-action ribosomal maturation protein DarP</fullName>
    </recommendedName>
    <alternativeName>
        <fullName evidence="5">Large ribosomal subunit assembly factor DarP</fullName>
    </alternativeName>
</protein>
<evidence type="ECO:0000313" key="7">
    <source>
        <dbReference type="EMBL" id="PIM53492.1"/>
    </source>
</evidence>
<reference evidence="7 8" key="1">
    <citation type="submission" date="2017-11" db="EMBL/GenBank/DDBJ databases">
        <title>Draft genome sequence of Mitsuaria sp. HWN-4.</title>
        <authorList>
            <person name="Gundlapally S.R."/>
        </authorList>
    </citation>
    <scope>NUCLEOTIDE SEQUENCE [LARGE SCALE GENOMIC DNA]</scope>
    <source>
        <strain evidence="7 8">HWN-4</strain>
    </source>
</reference>
<keyword evidence="1 5" id="KW-0963">Cytoplasm</keyword>
<comment type="subcellular location">
    <subcellularLocation>
        <location evidence="5">Cytoplasm</location>
    </subcellularLocation>
    <text evidence="5">Associates with late stage pre-50S ribosomal subunits.</text>
</comment>
<proteinExistence type="inferred from homology"/>
<dbReference type="RefSeq" id="WP_099861357.1">
    <property type="nucleotide sequence ID" value="NZ_PEOG01000020.1"/>
</dbReference>
<sequence length="204" mass="23039">MHPDHDDHDDRADFDDFEDDRPSKSQLKRDMDALQALGAELLTLPEKRVAALDLPESLMDAIKEGRRIVAGTARSGKKRHLQLIGKLMRQVDPAPIREAVAEFKLGRAQDSLELHQAERWRERLVEDDNALQGFIDSFDAVDVQQLRSLIRAARKDRAQAVEQRNGRAWRELFQFIKSHLLAAKGGARDDDADDGDGHGEGDDE</sequence>
<dbReference type="PIRSF" id="PIRSF016183">
    <property type="entry name" value="UCP016183"/>
    <property type="match status" value="1"/>
</dbReference>
<evidence type="ECO:0000256" key="1">
    <source>
        <dbReference type="ARBA" id="ARBA00022490"/>
    </source>
</evidence>
<gene>
    <name evidence="5" type="primary">darP</name>
    <name evidence="7" type="ORF">CS062_09180</name>
</gene>
<accession>A0A2G9CAW2</accession>
<name>A0A2G9CAW2_9BURK</name>
<dbReference type="PANTHER" id="PTHR38101">
    <property type="entry name" value="UPF0307 PROTEIN YJGA"/>
    <property type="match status" value="1"/>
</dbReference>
<dbReference type="GO" id="GO:1902626">
    <property type="term" value="P:assembly of large subunit precursor of preribosome"/>
    <property type="evidence" value="ECO:0007669"/>
    <property type="project" value="UniProtKB-UniRule"/>
</dbReference>
<dbReference type="GO" id="GO:0019843">
    <property type="term" value="F:rRNA binding"/>
    <property type="evidence" value="ECO:0007669"/>
    <property type="project" value="UniProtKB-UniRule"/>
</dbReference>
<evidence type="ECO:0000313" key="8">
    <source>
        <dbReference type="Proteomes" id="UP000231501"/>
    </source>
</evidence>
<dbReference type="InterPro" id="IPR006839">
    <property type="entry name" value="DarP"/>
</dbReference>
<dbReference type="OrthoDB" id="5293604at2"/>
<keyword evidence="8" id="KW-1185">Reference proteome</keyword>
<organism evidence="7 8">
    <name type="scientific">Roseateles chitinivorans</name>
    <dbReference type="NCBI Taxonomy" id="2917965"/>
    <lineage>
        <taxon>Bacteria</taxon>
        <taxon>Pseudomonadati</taxon>
        <taxon>Pseudomonadota</taxon>
        <taxon>Betaproteobacteria</taxon>
        <taxon>Burkholderiales</taxon>
        <taxon>Sphaerotilaceae</taxon>
        <taxon>Roseateles</taxon>
    </lineage>
</organism>
<dbReference type="CDD" id="cd16331">
    <property type="entry name" value="YjgA-like"/>
    <property type="match status" value="1"/>
</dbReference>
<evidence type="ECO:0000256" key="4">
    <source>
        <dbReference type="ARBA" id="ARBA00022884"/>
    </source>
</evidence>
<feature type="region of interest" description="Disordered" evidence="6">
    <location>
        <begin position="185"/>
        <end position="204"/>
    </location>
</feature>
<dbReference type="GO" id="GO:0005829">
    <property type="term" value="C:cytosol"/>
    <property type="evidence" value="ECO:0007669"/>
    <property type="project" value="TreeGrafter"/>
</dbReference>
<feature type="compositionally biased region" description="Basic and acidic residues" evidence="6">
    <location>
        <begin position="1"/>
        <end position="11"/>
    </location>
</feature>
<comment type="caution">
    <text evidence="7">The sequence shown here is derived from an EMBL/GenBank/DDBJ whole genome shotgun (WGS) entry which is preliminary data.</text>
</comment>
<evidence type="ECO:0000256" key="5">
    <source>
        <dbReference type="HAMAP-Rule" id="MF_00765"/>
    </source>
</evidence>
<evidence type="ECO:0000256" key="6">
    <source>
        <dbReference type="SAM" id="MobiDB-lite"/>
    </source>
</evidence>
<dbReference type="Proteomes" id="UP000231501">
    <property type="component" value="Unassembled WGS sequence"/>
</dbReference>
<dbReference type="GO" id="GO:0043022">
    <property type="term" value="F:ribosome binding"/>
    <property type="evidence" value="ECO:0007669"/>
    <property type="project" value="UniProtKB-UniRule"/>
</dbReference>
<dbReference type="PANTHER" id="PTHR38101:SF1">
    <property type="entry name" value="UPF0307 PROTEIN YJGA"/>
    <property type="match status" value="1"/>
</dbReference>
<dbReference type="InterPro" id="IPR023153">
    <property type="entry name" value="DarP_sf"/>
</dbReference>
<evidence type="ECO:0000256" key="3">
    <source>
        <dbReference type="ARBA" id="ARBA00022730"/>
    </source>
</evidence>
<dbReference type="EMBL" id="PEOG01000020">
    <property type="protein sequence ID" value="PIM53492.1"/>
    <property type="molecule type" value="Genomic_DNA"/>
</dbReference>
<dbReference type="HAMAP" id="MF_00765">
    <property type="entry name" value="DarP"/>
    <property type="match status" value="1"/>
</dbReference>
<dbReference type="NCBIfam" id="NF003593">
    <property type="entry name" value="PRK05255.1-1"/>
    <property type="match status" value="1"/>
</dbReference>
<comment type="similarity">
    <text evidence="5">Belongs to the DarP family.</text>
</comment>
<dbReference type="Gene3D" id="1.10.60.30">
    <property type="entry name" value="PSPTO4464-like domains"/>
    <property type="match status" value="2"/>
</dbReference>
<keyword evidence="2 5" id="KW-0690">Ribosome biogenesis</keyword>
<dbReference type="Pfam" id="PF04751">
    <property type="entry name" value="DarP"/>
    <property type="match status" value="1"/>
</dbReference>
<comment type="function">
    <text evidence="5">Member of a network of 50S ribosomal subunit biogenesis factors which assembles along the 30S-50S interface, preventing incorrect 23S rRNA structures from forming. Promotes peptidyl transferase center (PTC) maturation.</text>
</comment>
<keyword evidence="3 5" id="KW-0699">rRNA-binding</keyword>
<dbReference type="SUPFAM" id="SSF158710">
    <property type="entry name" value="PSPTO4464-like"/>
    <property type="match status" value="1"/>
</dbReference>